<name>A0A1U7M9G2_TISCR</name>
<dbReference type="AlphaFoldDB" id="A0A1U7M9G2"/>
<proteinExistence type="predicted"/>
<dbReference type="OrthoDB" id="1707801at2"/>
<keyword evidence="3" id="KW-1185">Reference proteome</keyword>
<sequence length="197" mass="23153">MISEFIYSWLKDIVVLFIIITLVDLIMPKGTMKRYIDIFIGLILIYMVVSPFLKLTSIDFKLDRPVLESFNQYETNDVDFIEDQSEKIEELYIEKLNSRITSLVKDSTKYQIDSIDINIEREEKYFGEIKSIQIVLSEEFNEDMGKTNGKINIQKVKKISLEEKGMIKDDISFQNIKKLIAEELEINKDLIYINIKT</sequence>
<protein>
    <submittedName>
        <fullName evidence="2">Stage III sporulation protein SpoIIIAF</fullName>
    </submittedName>
</protein>
<reference evidence="2 3" key="1">
    <citation type="submission" date="2016-02" db="EMBL/GenBank/DDBJ databases">
        <title>Genome sequence of Tissierella creatinophila DSM 6911.</title>
        <authorList>
            <person name="Poehlein A."/>
            <person name="Daniel R."/>
        </authorList>
    </citation>
    <scope>NUCLEOTIDE SEQUENCE [LARGE SCALE GENOMIC DNA]</scope>
    <source>
        <strain evidence="2 3">DSM 6911</strain>
    </source>
</reference>
<keyword evidence="1" id="KW-0472">Membrane</keyword>
<keyword evidence="1" id="KW-1133">Transmembrane helix</keyword>
<evidence type="ECO:0000313" key="2">
    <source>
        <dbReference type="EMBL" id="OLS03937.1"/>
    </source>
</evidence>
<dbReference type="RefSeq" id="WP_075724041.1">
    <property type="nucleotide sequence ID" value="NZ_LTDM01000001.1"/>
</dbReference>
<organism evidence="2 3">
    <name type="scientific">Tissierella creatinophila DSM 6911</name>
    <dbReference type="NCBI Taxonomy" id="1123403"/>
    <lineage>
        <taxon>Bacteria</taxon>
        <taxon>Bacillati</taxon>
        <taxon>Bacillota</taxon>
        <taxon>Tissierellia</taxon>
        <taxon>Tissierellales</taxon>
        <taxon>Tissierellaceae</taxon>
        <taxon>Tissierella</taxon>
    </lineage>
</organism>
<dbReference type="EMBL" id="LTDM01000001">
    <property type="protein sequence ID" value="OLS03937.1"/>
    <property type="molecule type" value="Genomic_DNA"/>
</dbReference>
<feature type="transmembrane region" description="Helical" evidence="1">
    <location>
        <begin position="6"/>
        <end position="23"/>
    </location>
</feature>
<evidence type="ECO:0000313" key="3">
    <source>
        <dbReference type="Proteomes" id="UP000186112"/>
    </source>
</evidence>
<dbReference type="InterPro" id="IPR014245">
    <property type="entry name" value="Spore_III_AF"/>
</dbReference>
<dbReference type="Proteomes" id="UP000186112">
    <property type="component" value="Unassembled WGS sequence"/>
</dbReference>
<gene>
    <name evidence="2" type="ORF">TICRE_00640</name>
</gene>
<comment type="caution">
    <text evidence="2">The sequence shown here is derived from an EMBL/GenBank/DDBJ whole genome shotgun (WGS) entry which is preliminary data.</text>
</comment>
<feature type="transmembrane region" description="Helical" evidence="1">
    <location>
        <begin position="35"/>
        <end position="53"/>
    </location>
</feature>
<dbReference type="Pfam" id="PF09581">
    <property type="entry name" value="Spore_III_AF"/>
    <property type="match status" value="1"/>
</dbReference>
<evidence type="ECO:0000256" key="1">
    <source>
        <dbReference type="SAM" id="Phobius"/>
    </source>
</evidence>
<keyword evidence="1" id="KW-0812">Transmembrane</keyword>
<accession>A0A1U7M9G2</accession>
<dbReference type="NCBIfam" id="TIGR02896">
    <property type="entry name" value="spore_III_AF"/>
    <property type="match status" value="1"/>
</dbReference>